<organism evidence="1 2">
    <name type="scientific">Streptomyces tropicalis</name>
    <dbReference type="NCBI Taxonomy" id="3034234"/>
    <lineage>
        <taxon>Bacteria</taxon>
        <taxon>Bacillati</taxon>
        <taxon>Actinomycetota</taxon>
        <taxon>Actinomycetes</taxon>
        <taxon>Kitasatosporales</taxon>
        <taxon>Streptomycetaceae</taxon>
        <taxon>Streptomyces</taxon>
    </lineage>
</organism>
<evidence type="ECO:0000313" key="2">
    <source>
        <dbReference type="Proteomes" id="UP001221150"/>
    </source>
</evidence>
<dbReference type="RefSeq" id="WP_276112491.1">
    <property type="nucleotide sequence ID" value="NZ_JARJBB010000034.1"/>
</dbReference>
<protein>
    <submittedName>
        <fullName evidence="1">Uncharacterized protein</fullName>
    </submittedName>
</protein>
<comment type="caution">
    <text evidence="1">The sequence shown here is derived from an EMBL/GenBank/DDBJ whole genome shotgun (WGS) entry which is preliminary data.</text>
</comment>
<accession>A0ABT6AE73</accession>
<reference evidence="1 2" key="1">
    <citation type="submission" date="2023-03" db="EMBL/GenBank/DDBJ databases">
        <title>Draft genome sequence of Streptomyces sp. K1PA1 isolated from peat swamp forest in Thailand.</title>
        <authorList>
            <person name="Klaysubun C."/>
            <person name="Duangmal K."/>
        </authorList>
    </citation>
    <scope>NUCLEOTIDE SEQUENCE [LARGE SCALE GENOMIC DNA]</scope>
    <source>
        <strain evidence="1 2">K1PA1</strain>
    </source>
</reference>
<dbReference type="EMBL" id="JARJBB010000034">
    <property type="protein sequence ID" value="MDF3302941.1"/>
    <property type="molecule type" value="Genomic_DNA"/>
</dbReference>
<name>A0ABT6AE73_9ACTN</name>
<sequence>MHAPPIACPADQVPDATGVTAFNRAYGEARDAGAVFVCVARSGQRWTVKTDTNTAASGHAVSDVAAAAVGEAIDRLRDRREVRLAPRLARPGSTVLYDIAGEERARQIAAALHAALHGDLDPLARAVPTA</sequence>
<dbReference type="Proteomes" id="UP001221150">
    <property type="component" value="Unassembled WGS sequence"/>
</dbReference>
<gene>
    <name evidence="1" type="ORF">P3H78_30900</name>
</gene>
<keyword evidence="2" id="KW-1185">Reference proteome</keyword>
<evidence type="ECO:0000313" key="1">
    <source>
        <dbReference type="EMBL" id="MDF3302941.1"/>
    </source>
</evidence>
<proteinExistence type="predicted"/>